<proteinExistence type="predicted"/>
<dbReference type="EMBL" id="JAJFAZ020000006">
    <property type="protein sequence ID" value="KAI5326544.1"/>
    <property type="molecule type" value="Genomic_DNA"/>
</dbReference>
<reference evidence="1 2" key="1">
    <citation type="journal article" date="2022" name="G3 (Bethesda)">
        <title>Whole-genome sequence and methylome profiling of the almond [Prunus dulcis (Mill.) D.A. Webb] cultivar 'Nonpareil'.</title>
        <authorList>
            <person name="D'Amico-Willman K.M."/>
            <person name="Ouma W.Z."/>
            <person name="Meulia T."/>
            <person name="Sideli G.M."/>
            <person name="Gradziel T.M."/>
            <person name="Fresnedo-Ramirez J."/>
        </authorList>
    </citation>
    <scope>NUCLEOTIDE SEQUENCE [LARGE SCALE GENOMIC DNA]</scope>
    <source>
        <strain evidence="1">Clone GOH B32 T37-40</strain>
    </source>
</reference>
<sequence>MQNYFAQYWGNGDVRSKETVMLSYINLLEQLIICVSPHVKDDARKLSNPVESKNGIADTQNSLEHLGFLQFIAKYGLFSTFTRYDIESLLGRISHQNLSFADKIPIRSAADLGLPSSYQLDVYVDDFNVYLVHPHDLL</sequence>
<dbReference type="AlphaFoldDB" id="A0AAD4YYZ9"/>
<accession>A0AAD4YYZ9</accession>
<evidence type="ECO:0000313" key="1">
    <source>
        <dbReference type="EMBL" id="KAI5326544.1"/>
    </source>
</evidence>
<organism evidence="1 2">
    <name type="scientific">Prunus dulcis</name>
    <name type="common">Almond</name>
    <name type="synonym">Amygdalus dulcis</name>
    <dbReference type="NCBI Taxonomy" id="3755"/>
    <lineage>
        <taxon>Eukaryota</taxon>
        <taxon>Viridiplantae</taxon>
        <taxon>Streptophyta</taxon>
        <taxon>Embryophyta</taxon>
        <taxon>Tracheophyta</taxon>
        <taxon>Spermatophyta</taxon>
        <taxon>Magnoliopsida</taxon>
        <taxon>eudicotyledons</taxon>
        <taxon>Gunneridae</taxon>
        <taxon>Pentapetalae</taxon>
        <taxon>rosids</taxon>
        <taxon>fabids</taxon>
        <taxon>Rosales</taxon>
        <taxon>Rosaceae</taxon>
        <taxon>Amygdaloideae</taxon>
        <taxon>Amygdaleae</taxon>
        <taxon>Prunus</taxon>
    </lineage>
</organism>
<dbReference type="PANTHER" id="PTHR31791:SF47">
    <property type="entry name" value="INACTIVE FRIGIDA-LIKE PROTEIN 2"/>
    <property type="match status" value="1"/>
</dbReference>
<dbReference type="Proteomes" id="UP001054821">
    <property type="component" value="Chromosome 6"/>
</dbReference>
<name>A0AAD4YYZ9_PRUDU</name>
<comment type="caution">
    <text evidence="1">The sequence shown here is derived from an EMBL/GenBank/DDBJ whole genome shotgun (WGS) entry which is preliminary data.</text>
</comment>
<keyword evidence="2" id="KW-1185">Reference proteome</keyword>
<dbReference type="PANTHER" id="PTHR31791">
    <property type="entry name" value="FRIGIDA-LIKE PROTEIN 3-RELATED"/>
    <property type="match status" value="1"/>
</dbReference>
<protein>
    <submittedName>
        <fullName evidence="1">Uncharacterized protein</fullName>
    </submittedName>
</protein>
<gene>
    <name evidence="1" type="ORF">L3X38_035618</name>
</gene>
<evidence type="ECO:0000313" key="2">
    <source>
        <dbReference type="Proteomes" id="UP001054821"/>
    </source>
</evidence>